<dbReference type="GO" id="GO:0006508">
    <property type="term" value="P:proteolysis"/>
    <property type="evidence" value="ECO:0007669"/>
    <property type="project" value="InterPro"/>
</dbReference>
<dbReference type="PANTHER" id="PTHR30624">
    <property type="entry name" value="UNCHARACTERIZED PROTEIN TLDD AND PMBA"/>
    <property type="match status" value="1"/>
</dbReference>
<comment type="caution">
    <text evidence="3">The sequence shown here is derived from an EMBL/GenBank/DDBJ whole genome shotgun (WGS) entry which is preliminary data.</text>
</comment>
<gene>
    <name evidence="3" type="ORF">A2161_05040</name>
</gene>
<dbReference type="InterPro" id="IPR051463">
    <property type="entry name" value="Peptidase_U62_metallo"/>
</dbReference>
<protein>
    <recommendedName>
        <fullName evidence="2">Metalloprotease TldD/E C-terminal domain-containing protein</fullName>
    </recommendedName>
</protein>
<dbReference type="InterPro" id="IPR045569">
    <property type="entry name" value="Metalloprtase-TldD/E_C"/>
</dbReference>
<evidence type="ECO:0000256" key="1">
    <source>
        <dbReference type="ARBA" id="ARBA00005836"/>
    </source>
</evidence>
<evidence type="ECO:0000313" key="4">
    <source>
        <dbReference type="Proteomes" id="UP000179266"/>
    </source>
</evidence>
<evidence type="ECO:0000313" key="3">
    <source>
        <dbReference type="EMBL" id="OGL45748.1"/>
    </source>
</evidence>
<dbReference type="SUPFAM" id="SSF111283">
    <property type="entry name" value="Putative modulator of DNA gyrase, PmbA/TldD"/>
    <property type="match status" value="1"/>
</dbReference>
<evidence type="ECO:0000259" key="2">
    <source>
        <dbReference type="Pfam" id="PF19289"/>
    </source>
</evidence>
<dbReference type="Pfam" id="PF19289">
    <property type="entry name" value="PmbA_TldD_3rd"/>
    <property type="match status" value="1"/>
</dbReference>
<dbReference type="GO" id="GO:0005829">
    <property type="term" value="C:cytosol"/>
    <property type="evidence" value="ECO:0007669"/>
    <property type="project" value="TreeGrafter"/>
</dbReference>
<dbReference type="EMBL" id="MGDD01000162">
    <property type="protein sequence ID" value="OGL45748.1"/>
    <property type="molecule type" value="Genomic_DNA"/>
</dbReference>
<dbReference type="PANTHER" id="PTHR30624:SF0">
    <property type="entry name" value="METALLOPROTEASE SLR0863"/>
    <property type="match status" value="1"/>
</dbReference>
<dbReference type="AlphaFoldDB" id="A0A1F7RXE0"/>
<proteinExistence type="inferred from homology"/>
<dbReference type="GO" id="GO:0008237">
    <property type="term" value="F:metallopeptidase activity"/>
    <property type="evidence" value="ECO:0007669"/>
    <property type="project" value="InterPro"/>
</dbReference>
<dbReference type="Proteomes" id="UP000179266">
    <property type="component" value="Unassembled WGS sequence"/>
</dbReference>
<comment type="similarity">
    <text evidence="1">Belongs to the peptidase U62 family.</text>
</comment>
<feature type="domain" description="Metalloprotease TldD/E C-terminal" evidence="2">
    <location>
        <begin position="90"/>
        <end position="319"/>
    </location>
</feature>
<dbReference type="InterPro" id="IPR036059">
    <property type="entry name" value="TldD/PmbA_sf"/>
</dbReference>
<name>A0A1F7RXE0_9BACT</name>
<organism evidence="3 4">
    <name type="scientific">Candidatus Schekmanbacteria bacterium RBG_13_48_7</name>
    <dbReference type="NCBI Taxonomy" id="1817878"/>
    <lineage>
        <taxon>Bacteria</taxon>
        <taxon>Candidatus Schekmaniibacteriota</taxon>
    </lineage>
</organism>
<reference evidence="3 4" key="1">
    <citation type="journal article" date="2016" name="Nat. Commun.">
        <title>Thousands of microbial genomes shed light on interconnected biogeochemical processes in an aquifer system.</title>
        <authorList>
            <person name="Anantharaman K."/>
            <person name="Brown C.T."/>
            <person name="Hug L.A."/>
            <person name="Sharon I."/>
            <person name="Castelle C.J."/>
            <person name="Probst A.J."/>
            <person name="Thomas B.C."/>
            <person name="Singh A."/>
            <person name="Wilkins M.J."/>
            <person name="Karaoz U."/>
            <person name="Brodie E.L."/>
            <person name="Williams K.H."/>
            <person name="Hubbard S.S."/>
            <person name="Banfield J.F."/>
        </authorList>
    </citation>
    <scope>NUCLEOTIDE SEQUENCE [LARGE SCALE GENOMIC DNA]</scope>
</reference>
<sequence>MHPAITNSIIRYVERKEHVIFVSPFKVLQQKIFRFVFRVEFIASDNHRTDSWMTGYNGTGGYEDVKIPDEKIEESLKNVIDLLSAKSLTPGEYDAIADPETSGVIVHEAFGHGVENDVILKHRSKARQYMGKRIGSNLVNMTDDPLRSGAYGFYYFDDEGILAQKTKIIENGVLKQGLSDHYSAIHLGVPDYGNGRRENFTHKAYARMSNTFIEPGETPLQEMIEELKDGLFVIQGTNGMEDPKNWGIQCEAKMAREIKNGKFTGKNFAPIGISGYVPDLLMSISRVSDIFQTDFGGTCIKGYKEHVPVSVGGSYIRMRGRIS</sequence>
<accession>A0A1F7RXE0</accession>